<reference evidence="1 2" key="1">
    <citation type="journal article" date="2015" name="Nature">
        <title>rRNA introns, odd ribosomes, and small enigmatic genomes across a large radiation of phyla.</title>
        <authorList>
            <person name="Brown C.T."/>
            <person name="Hug L.A."/>
            <person name="Thomas B.C."/>
            <person name="Sharon I."/>
            <person name="Castelle C.J."/>
            <person name="Singh A."/>
            <person name="Wilkins M.J."/>
            <person name="Williams K.H."/>
            <person name="Banfield J.F."/>
        </authorList>
    </citation>
    <scope>NUCLEOTIDE SEQUENCE [LARGE SCALE GENOMIC DNA]</scope>
</reference>
<organism evidence="1 2">
    <name type="scientific">Candidatus Gottesmanbacteria bacterium GW2011_GWB1_44_11c</name>
    <dbReference type="NCBI Taxonomy" id="1618447"/>
    <lineage>
        <taxon>Bacteria</taxon>
        <taxon>Candidatus Gottesmaniibacteriota</taxon>
    </lineage>
</organism>
<dbReference type="SUPFAM" id="SSF51658">
    <property type="entry name" value="Xylose isomerase-like"/>
    <property type="match status" value="1"/>
</dbReference>
<dbReference type="Proteomes" id="UP000034617">
    <property type="component" value="Unassembled WGS sequence"/>
</dbReference>
<accession>A0A0G1GSB9</accession>
<dbReference type="Gene3D" id="3.20.20.150">
    <property type="entry name" value="Divalent-metal-dependent TIM barrel enzymes"/>
    <property type="match status" value="1"/>
</dbReference>
<evidence type="ECO:0000313" key="1">
    <source>
        <dbReference type="EMBL" id="KKT37991.1"/>
    </source>
</evidence>
<dbReference type="InterPro" id="IPR036237">
    <property type="entry name" value="Xyl_isomerase-like_sf"/>
</dbReference>
<dbReference type="EMBL" id="LCHM01000015">
    <property type="protein sequence ID" value="KKT37991.1"/>
    <property type="molecule type" value="Genomic_DNA"/>
</dbReference>
<evidence type="ECO:0000313" key="2">
    <source>
        <dbReference type="Proteomes" id="UP000034617"/>
    </source>
</evidence>
<name>A0A0G1GSB9_9BACT</name>
<proteinExistence type="predicted"/>
<gene>
    <name evidence="1" type="ORF">UW22_C0015G0001</name>
</gene>
<protein>
    <submittedName>
        <fullName evidence="1">Uncharacterized protein</fullName>
    </submittedName>
</protein>
<dbReference type="AlphaFoldDB" id="A0A0G1GSB9"/>
<sequence length="185" mass="21089">MTLSRLGIKVGPQKHSIDDLEETHAPFAEVWFQIDKKDDYNELFSYLTKRKIDAGLHFWGLTRDGFMPTISYNDPALLQESVDLIRQTIDIAADNHFSYVNIHPGNRVRMRVDFQTHIFTPASDPAQTKIIEDQFLGTIHNLSVYSSSRNVVLTVETVPMNIVKPWDGNRSGKTYPRLGSVTPKN</sequence>
<comment type="caution">
    <text evidence="1">The sequence shown here is derived from an EMBL/GenBank/DDBJ whole genome shotgun (WGS) entry which is preliminary data.</text>
</comment>